<dbReference type="RefSeq" id="WP_072987453.1">
    <property type="nucleotide sequence ID" value="NZ_FQZB01000009.1"/>
</dbReference>
<accession>A0A1M6KVD2</accession>
<dbReference type="OrthoDB" id="1753686at2"/>
<evidence type="ECO:0000259" key="1">
    <source>
        <dbReference type="Pfam" id="PF21778"/>
    </source>
</evidence>
<evidence type="ECO:0000313" key="2">
    <source>
        <dbReference type="EMBL" id="SHJ62814.1"/>
    </source>
</evidence>
<protein>
    <recommendedName>
        <fullName evidence="1">DUF6873 domain-containing protein</fullName>
    </recommendedName>
</protein>
<reference evidence="2 3" key="1">
    <citation type="submission" date="2016-11" db="EMBL/GenBank/DDBJ databases">
        <authorList>
            <person name="Jaros S."/>
            <person name="Januszkiewicz K."/>
            <person name="Wedrychowicz H."/>
        </authorList>
    </citation>
    <scope>NUCLEOTIDE SEQUENCE [LARGE SCALE GENOMIC DNA]</scope>
    <source>
        <strain evidence="2 3">DSM 21758</strain>
    </source>
</reference>
<dbReference type="Pfam" id="PF21778">
    <property type="entry name" value="DUF6873"/>
    <property type="match status" value="1"/>
</dbReference>
<feature type="domain" description="DUF6873" evidence="1">
    <location>
        <begin position="5"/>
        <end position="230"/>
    </location>
</feature>
<proteinExistence type="predicted"/>
<dbReference type="AlphaFoldDB" id="A0A1M6KVD2"/>
<organism evidence="2 3">
    <name type="scientific">Clostridium cavendishii DSM 21758</name>
    <dbReference type="NCBI Taxonomy" id="1121302"/>
    <lineage>
        <taxon>Bacteria</taxon>
        <taxon>Bacillati</taxon>
        <taxon>Bacillota</taxon>
        <taxon>Clostridia</taxon>
        <taxon>Eubacteriales</taxon>
        <taxon>Clostridiaceae</taxon>
        <taxon>Clostridium</taxon>
    </lineage>
</organism>
<evidence type="ECO:0000313" key="3">
    <source>
        <dbReference type="Proteomes" id="UP000184310"/>
    </source>
</evidence>
<dbReference type="STRING" id="1121302.SAMN02745163_02306"/>
<dbReference type="Proteomes" id="UP000184310">
    <property type="component" value="Unassembled WGS sequence"/>
</dbReference>
<name>A0A1M6KVD2_9CLOT</name>
<dbReference type="InterPro" id="IPR049238">
    <property type="entry name" value="DUF6873"/>
</dbReference>
<dbReference type="EMBL" id="FQZB01000009">
    <property type="protein sequence ID" value="SHJ62814.1"/>
    <property type="molecule type" value="Genomic_DNA"/>
</dbReference>
<sequence length="233" mass="26284">MKTCFIDYRTPFNDIRTLSNYGLKVIKVPKCNDLYTAINGHPDIQLHIINNSEIIVAKNTNSDFISTLKDMGLQIYESSNYLQNKYPNNIILNALSFTNFFVHNLKYTDKILLNKMQKRTLINVPQGYTKCSCAVVNENSIITSDKKIYESLIQKGFNILLLPPGDIILEGFDYGFIGGTCGLISKTKMAFFGSLDNYTYGNQVKEFLESSGVTPIYLNEGKLVDRGSILTLL</sequence>
<keyword evidence="3" id="KW-1185">Reference proteome</keyword>
<gene>
    <name evidence="2" type="ORF">SAMN02745163_02306</name>
</gene>